<sequence>MLKNLVLTLVIILGSAPLSAYSDSKLKVGAILALSGDFSAFGKSCQNSIELAKEELAPEMQERMEIIIEDDGLNSRRAVDAFHKLASMNQIAAVITFTSGPSNAIAPLAESMRLPMLAIGASDPNVVKGKKFVNSLWVSTAIEAKAVYDEAKRRGYKRIARIGGTQEGVLALKKDFDALNKGDFDIVLDEDAPADMKDFRSYAAKLRNQSDLDAIFAILMPGQSGIFTKQVRQQKVTQPFFNVETFEDPNDVKLSEGAMVGAWYVQADAPTDEFLKKFQERFPDSSLWGVGACYDAIYLIAESIKKKIPLDRYLRSVKDFKGAQGTFSSMGNGYYSLPVVIKVVTETGFEKQ</sequence>
<dbReference type="Gene3D" id="3.40.50.2300">
    <property type="match status" value="2"/>
</dbReference>
<gene>
    <name evidence="4" type="ORF">GYA55_03095</name>
</gene>
<dbReference type="AlphaFoldDB" id="A0A7X9FPX9"/>
<reference evidence="4 5" key="1">
    <citation type="journal article" date="2020" name="Biotechnol. Biofuels">
        <title>New insights from the biogas microbiome by comprehensive genome-resolved metagenomics of nearly 1600 species originating from multiple anaerobic digesters.</title>
        <authorList>
            <person name="Campanaro S."/>
            <person name="Treu L."/>
            <person name="Rodriguez-R L.M."/>
            <person name="Kovalovszki A."/>
            <person name="Ziels R.M."/>
            <person name="Maus I."/>
            <person name="Zhu X."/>
            <person name="Kougias P.G."/>
            <person name="Basile A."/>
            <person name="Luo G."/>
            <person name="Schluter A."/>
            <person name="Konstantinidis K.T."/>
            <person name="Angelidaki I."/>
        </authorList>
    </citation>
    <scope>NUCLEOTIDE SEQUENCE [LARGE SCALE GENOMIC DNA]</scope>
    <source>
        <strain evidence="4">AS27yjCOA_65</strain>
    </source>
</reference>
<evidence type="ECO:0000313" key="4">
    <source>
        <dbReference type="EMBL" id="NMC62132.1"/>
    </source>
</evidence>
<dbReference type="InterPro" id="IPR051010">
    <property type="entry name" value="BCAA_transport"/>
</dbReference>
<name>A0A7X9FPX9_9DELT</name>
<feature type="domain" description="Leucine-binding protein" evidence="3">
    <location>
        <begin position="26"/>
        <end position="306"/>
    </location>
</feature>
<accession>A0A7X9FPX9</accession>
<dbReference type="PANTHER" id="PTHR30483:SF6">
    <property type="entry name" value="PERIPLASMIC BINDING PROTEIN OF ABC TRANSPORTER FOR NATURAL AMINO ACIDS"/>
    <property type="match status" value="1"/>
</dbReference>
<dbReference type="Pfam" id="PF13458">
    <property type="entry name" value="Peripla_BP_6"/>
    <property type="match status" value="1"/>
</dbReference>
<evidence type="ECO:0000313" key="5">
    <source>
        <dbReference type="Proteomes" id="UP000524246"/>
    </source>
</evidence>
<dbReference type="PANTHER" id="PTHR30483">
    <property type="entry name" value="LEUCINE-SPECIFIC-BINDING PROTEIN"/>
    <property type="match status" value="1"/>
</dbReference>
<dbReference type="SUPFAM" id="SSF53822">
    <property type="entry name" value="Periplasmic binding protein-like I"/>
    <property type="match status" value="1"/>
</dbReference>
<keyword evidence="2" id="KW-0732">Signal</keyword>
<protein>
    <submittedName>
        <fullName evidence="4">Amino acid ABC transporter substrate-binding protein</fullName>
    </submittedName>
</protein>
<evidence type="ECO:0000256" key="1">
    <source>
        <dbReference type="ARBA" id="ARBA00010062"/>
    </source>
</evidence>
<comment type="similarity">
    <text evidence="1">Belongs to the leucine-binding protein family.</text>
</comment>
<evidence type="ECO:0000259" key="3">
    <source>
        <dbReference type="Pfam" id="PF13458"/>
    </source>
</evidence>
<dbReference type="InterPro" id="IPR028082">
    <property type="entry name" value="Peripla_BP_I"/>
</dbReference>
<comment type="caution">
    <text evidence="4">The sequence shown here is derived from an EMBL/GenBank/DDBJ whole genome shotgun (WGS) entry which is preliminary data.</text>
</comment>
<dbReference type="EMBL" id="JAAZON010000119">
    <property type="protein sequence ID" value="NMC62132.1"/>
    <property type="molecule type" value="Genomic_DNA"/>
</dbReference>
<organism evidence="4 5">
    <name type="scientific">SAR324 cluster bacterium</name>
    <dbReference type="NCBI Taxonomy" id="2024889"/>
    <lineage>
        <taxon>Bacteria</taxon>
        <taxon>Deltaproteobacteria</taxon>
        <taxon>SAR324 cluster</taxon>
    </lineage>
</organism>
<evidence type="ECO:0000256" key="2">
    <source>
        <dbReference type="ARBA" id="ARBA00022729"/>
    </source>
</evidence>
<dbReference type="InterPro" id="IPR028081">
    <property type="entry name" value="Leu-bd"/>
</dbReference>
<dbReference type="Proteomes" id="UP000524246">
    <property type="component" value="Unassembled WGS sequence"/>
</dbReference>
<proteinExistence type="inferred from homology"/>